<dbReference type="Proteomes" id="UP001628192">
    <property type="component" value="Unassembled WGS sequence"/>
</dbReference>
<evidence type="ECO:0000313" key="2">
    <source>
        <dbReference type="Proteomes" id="UP001628192"/>
    </source>
</evidence>
<sequence>MLSCLNYAKHSNYAAGRPLSFMPAALPAPSESALCPFLRTVCPYSRQCVAAMCCHTGRIRYVPCIPLHSQPRE</sequence>
<name>A0ABQ0E5B9_9BACT</name>
<accession>A0ABQ0E5B9</accession>
<protein>
    <recommendedName>
        <fullName evidence="3">WAP domain-containing protein</fullName>
    </recommendedName>
</protein>
<dbReference type="EMBL" id="BAAFSG010000001">
    <property type="protein sequence ID" value="GAB1252934.1"/>
    <property type="molecule type" value="Genomic_DNA"/>
</dbReference>
<proteinExistence type="predicted"/>
<keyword evidence="2" id="KW-1185">Reference proteome</keyword>
<gene>
    <name evidence="1" type="ORF">Defa_04210</name>
</gene>
<evidence type="ECO:0000313" key="1">
    <source>
        <dbReference type="EMBL" id="GAB1252934.1"/>
    </source>
</evidence>
<organism evidence="1 2">
    <name type="scientific">Desulfovibrio falkowii</name>
    <dbReference type="NCBI Taxonomy" id="3136602"/>
    <lineage>
        <taxon>Bacteria</taxon>
        <taxon>Pseudomonadati</taxon>
        <taxon>Thermodesulfobacteriota</taxon>
        <taxon>Desulfovibrionia</taxon>
        <taxon>Desulfovibrionales</taxon>
        <taxon>Desulfovibrionaceae</taxon>
        <taxon>Desulfovibrio</taxon>
    </lineage>
</organism>
<reference evidence="1 2" key="1">
    <citation type="journal article" date="2025" name="Int. J. Syst. Evol. Microbiol.">
        <title>Desulfovibrio falkowii sp. nov., Porphyromonas miyakawae sp. nov., Mediterraneibacter flintii sp. nov. and Owariibacterium komagatae gen. nov., sp. nov., isolated from human faeces.</title>
        <authorList>
            <person name="Hamaguchi T."/>
            <person name="Ohara M."/>
            <person name="Hisatomi A."/>
            <person name="Sekiguchi K."/>
            <person name="Takeda J.I."/>
            <person name="Ueyama J."/>
            <person name="Ito M."/>
            <person name="Nishiwaki H."/>
            <person name="Ogi T."/>
            <person name="Hirayama M."/>
            <person name="Ohkuma M."/>
            <person name="Sakamoto M."/>
            <person name="Ohno K."/>
        </authorList>
    </citation>
    <scope>NUCLEOTIDE SEQUENCE [LARGE SCALE GENOMIC DNA]</scope>
    <source>
        <strain evidence="1 2">13CB8C</strain>
    </source>
</reference>
<evidence type="ECO:0008006" key="3">
    <source>
        <dbReference type="Google" id="ProtNLM"/>
    </source>
</evidence>
<comment type="caution">
    <text evidence="1">The sequence shown here is derived from an EMBL/GenBank/DDBJ whole genome shotgun (WGS) entry which is preliminary data.</text>
</comment>